<dbReference type="PANTHER" id="PTHR47377">
    <property type="entry name" value="RHODANESE-LIKE DOMAIN-CONTAINING PROTEIN 4, CHLOROPLASTIC"/>
    <property type="match status" value="1"/>
</dbReference>
<accession>A0A9Q0G6A4</accession>
<evidence type="ECO:0008006" key="4">
    <source>
        <dbReference type="Google" id="ProtNLM"/>
    </source>
</evidence>
<feature type="region of interest" description="Disordered" evidence="1">
    <location>
        <begin position="305"/>
        <end position="345"/>
    </location>
</feature>
<feature type="region of interest" description="Disordered" evidence="1">
    <location>
        <begin position="257"/>
        <end position="288"/>
    </location>
</feature>
<dbReference type="InterPro" id="IPR044240">
    <property type="entry name" value="STR4-like"/>
</dbReference>
<evidence type="ECO:0000256" key="1">
    <source>
        <dbReference type="SAM" id="MobiDB-lite"/>
    </source>
</evidence>
<comment type="caution">
    <text evidence="2">The sequence shown here is derived from an EMBL/GenBank/DDBJ whole genome shotgun (WGS) entry which is preliminary data.</text>
</comment>
<evidence type="ECO:0000313" key="3">
    <source>
        <dbReference type="Proteomes" id="UP001141552"/>
    </source>
</evidence>
<dbReference type="EMBL" id="JAKUCV010002291">
    <property type="protein sequence ID" value="KAJ4843230.1"/>
    <property type="molecule type" value="Genomic_DNA"/>
</dbReference>
<feature type="region of interest" description="Disordered" evidence="1">
    <location>
        <begin position="18"/>
        <end position="40"/>
    </location>
</feature>
<feature type="compositionally biased region" description="Pro residues" evidence="1">
    <location>
        <begin position="333"/>
        <end position="345"/>
    </location>
</feature>
<feature type="compositionally biased region" description="Low complexity" evidence="1">
    <location>
        <begin position="23"/>
        <end position="36"/>
    </location>
</feature>
<gene>
    <name evidence="2" type="ORF">Tsubulata_008734</name>
</gene>
<proteinExistence type="predicted"/>
<dbReference type="AlphaFoldDB" id="A0A9Q0G6A4"/>
<name>A0A9Q0G6A4_9ROSI</name>
<organism evidence="2 3">
    <name type="scientific">Turnera subulata</name>
    <dbReference type="NCBI Taxonomy" id="218843"/>
    <lineage>
        <taxon>Eukaryota</taxon>
        <taxon>Viridiplantae</taxon>
        <taxon>Streptophyta</taxon>
        <taxon>Embryophyta</taxon>
        <taxon>Tracheophyta</taxon>
        <taxon>Spermatophyta</taxon>
        <taxon>Magnoliopsida</taxon>
        <taxon>eudicotyledons</taxon>
        <taxon>Gunneridae</taxon>
        <taxon>Pentapetalae</taxon>
        <taxon>rosids</taxon>
        <taxon>fabids</taxon>
        <taxon>Malpighiales</taxon>
        <taxon>Passifloraceae</taxon>
        <taxon>Turnera</taxon>
    </lineage>
</organism>
<dbReference type="Proteomes" id="UP001141552">
    <property type="component" value="Unassembled WGS sequence"/>
</dbReference>
<reference evidence="2" key="2">
    <citation type="journal article" date="2023" name="Plants (Basel)">
        <title>Annotation of the Turnera subulata (Passifloraceae) Draft Genome Reveals the S-Locus Evolved after the Divergence of Turneroideae from Passifloroideae in a Stepwise Manner.</title>
        <authorList>
            <person name="Henning P.M."/>
            <person name="Roalson E.H."/>
            <person name="Mir W."/>
            <person name="McCubbin A.G."/>
            <person name="Shore J.S."/>
        </authorList>
    </citation>
    <scope>NUCLEOTIDE SEQUENCE</scope>
    <source>
        <strain evidence="2">F60SS</strain>
    </source>
</reference>
<evidence type="ECO:0000313" key="2">
    <source>
        <dbReference type="EMBL" id="KAJ4843230.1"/>
    </source>
</evidence>
<feature type="compositionally biased region" description="Polar residues" evidence="1">
    <location>
        <begin position="311"/>
        <end position="322"/>
    </location>
</feature>
<dbReference type="PANTHER" id="PTHR47377:SF3">
    <property type="entry name" value="RHODANESE-LIKE DOMAIN-CONTAINING PROTEIN 4A, CHLOROPLASTIC"/>
    <property type="match status" value="1"/>
</dbReference>
<feature type="compositionally biased region" description="Basic residues" evidence="1">
    <location>
        <begin position="257"/>
        <end position="268"/>
    </location>
</feature>
<dbReference type="Gene3D" id="3.40.250.10">
    <property type="entry name" value="Rhodanese-like domain"/>
    <property type="match status" value="1"/>
</dbReference>
<sequence>MESLSMILSASPPIQFQNHTRTLKSTTPKPTTSTRTHFPSAKTSSLQNHLSLLKPPLPFSISTLHLLASPLPSLAAESLATPAEQFQDKINIESILVSIDDFLIRNPFFVAGCTFIWLVVIPLTESYFKKYKLIPAIDAFRKLRDSPDAQLLDIRDEQSVADLRSPNLKILDKSVVQVEYSKEDEDVFVKKVKDKFPDPANTVLCIIDSLDDNTLAVAELLFKNGFKEAYGVRGGVKAKKGWLAIQETLLPPSVHIKPKKKKKKKMKAKTSNLEVNGAAPQQNSDTNGIASVVDLSGEEIQEVDKGHTNIPAISTANGSTIGCRSPYPNYPDLKPPSSPTPSQPR</sequence>
<protein>
    <recommendedName>
        <fullName evidence="4">Rhodanese domain-containing protein</fullName>
    </recommendedName>
</protein>
<dbReference type="SUPFAM" id="SSF52821">
    <property type="entry name" value="Rhodanese/Cell cycle control phosphatase"/>
    <property type="match status" value="1"/>
</dbReference>
<feature type="compositionally biased region" description="Polar residues" evidence="1">
    <location>
        <begin position="270"/>
        <end position="288"/>
    </location>
</feature>
<dbReference type="InterPro" id="IPR036873">
    <property type="entry name" value="Rhodanese-like_dom_sf"/>
</dbReference>
<keyword evidence="3" id="KW-1185">Reference proteome</keyword>
<reference evidence="2" key="1">
    <citation type="submission" date="2022-02" db="EMBL/GenBank/DDBJ databases">
        <authorList>
            <person name="Henning P.M."/>
            <person name="McCubbin A.G."/>
            <person name="Shore J.S."/>
        </authorList>
    </citation>
    <scope>NUCLEOTIDE SEQUENCE</scope>
    <source>
        <strain evidence="2">F60SS</strain>
        <tissue evidence="2">Leaves</tissue>
    </source>
</reference>
<dbReference type="OrthoDB" id="1696354at2759"/>